<reference evidence="6" key="1">
    <citation type="submission" date="2015-04" db="UniProtKB">
        <authorList>
            <consortium name="EnsemblPlants"/>
        </authorList>
    </citation>
    <scope>IDENTIFICATION</scope>
</reference>
<dbReference type="GO" id="GO:0006508">
    <property type="term" value="P:proteolysis"/>
    <property type="evidence" value="ECO:0007669"/>
    <property type="project" value="UniProtKB-KW"/>
</dbReference>
<evidence type="ECO:0000259" key="5">
    <source>
        <dbReference type="Pfam" id="PF02902"/>
    </source>
</evidence>
<evidence type="ECO:0000256" key="2">
    <source>
        <dbReference type="ARBA" id="ARBA00022670"/>
    </source>
</evidence>
<evidence type="ECO:0000256" key="3">
    <source>
        <dbReference type="ARBA" id="ARBA00022801"/>
    </source>
</evidence>
<feature type="region of interest" description="Disordered" evidence="4">
    <location>
        <begin position="277"/>
        <end position="303"/>
    </location>
</feature>
<dbReference type="PANTHER" id="PTHR34835:SF82">
    <property type="entry name" value="OS01G0826651 PROTEIN"/>
    <property type="match status" value="1"/>
</dbReference>
<accession>A0A0E0JRF1</accession>
<dbReference type="InterPro" id="IPR003653">
    <property type="entry name" value="Peptidase_C48_C"/>
</dbReference>
<reference evidence="6" key="2">
    <citation type="submission" date="2018-05" db="EMBL/GenBank/DDBJ databases">
        <title>OpunRS2 (Oryza punctata Reference Sequence Version 2).</title>
        <authorList>
            <person name="Zhang J."/>
            <person name="Kudrna D."/>
            <person name="Lee S."/>
            <person name="Talag J."/>
            <person name="Welchert J."/>
            <person name="Wing R.A."/>
        </authorList>
    </citation>
    <scope>NUCLEOTIDE SEQUENCE [LARGE SCALE GENOMIC DNA]</scope>
</reference>
<keyword evidence="3" id="KW-0378">Hydrolase</keyword>
<dbReference type="PANTHER" id="PTHR34835">
    <property type="entry name" value="OS07G0283600 PROTEIN-RELATED"/>
    <property type="match status" value="1"/>
</dbReference>
<comment type="similarity">
    <text evidence="1">Belongs to the peptidase C48 family.</text>
</comment>
<dbReference type="GO" id="GO:0008234">
    <property type="term" value="F:cysteine-type peptidase activity"/>
    <property type="evidence" value="ECO:0007669"/>
    <property type="project" value="InterPro"/>
</dbReference>
<sequence length="591" mass="68373">MSASHNDGTIKPCIVNVEMGHQKDSEDIFDVSITSDSENSLNEDDISNSEKNSMKSDAPDETKLTRFSMKYFSEVLDSLSKHHREIISKSCFRTLLLFEKCSMPYRFALWIAHKVDKVDVSSSVIIVRDKVIPLSKESVHIVLGLPVNYLDFLNFGMRKVLQDIPRIKVWKGSMIKKISKFDRTNKGVYGKRPVKDFSDSCYKMVQNQSTYDDNAILNEQSPMLCNDSNTAKRACPQKIIPMNLSQSLHDLSQNQDNISDNEDKLVMITLEDSETQNQDLTQHNEKENLPVNQQDINLSEKKKDSPDVVFLGQRQYTDNCFDITSKTNVLYNKINTFIVNPEKKLKLSTSSPGRVLLCNVDRNVGQYSSSQKPQHDHRRILQPARYSTDPHSPERPLFIVTQYDRQVYNVVCKISKSKFHELAIQLCEYRKVTVDIDDSFKPGGELSNFVTSVFYRYMFRLSHPSKSRKHYFFSSIGDDLLKDRSVTNFSVVKKCFDGASLARPVHTCNLVTFFPIIKNHHWFVFAIDLKAKRFIFLDSLYDEESPYHEEFRPKLISNFSLAWNLYVEEHPIDFNNFTVIYPPVPKQTNRY</sequence>
<proteinExistence type="inferred from homology"/>
<keyword evidence="2" id="KW-0645">Protease</keyword>
<dbReference type="Gramene" id="OPUNC01G37120.1">
    <property type="protein sequence ID" value="OPUNC01G37120.1"/>
    <property type="gene ID" value="OPUNC01G37120"/>
</dbReference>
<feature type="domain" description="Ubiquitin-like protease family profile" evidence="5">
    <location>
        <begin position="493"/>
        <end position="590"/>
    </location>
</feature>
<dbReference type="Gene3D" id="3.40.395.10">
    <property type="entry name" value="Adenoviral Proteinase, Chain A"/>
    <property type="match status" value="1"/>
</dbReference>
<dbReference type="EnsemblPlants" id="OPUNC01G37120.1">
    <property type="protein sequence ID" value="OPUNC01G37120.1"/>
    <property type="gene ID" value="OPUNC01G37120"/>
</dbReference>
<dbReference type="HOGENOM" id="CLU_007688_2_1_1"/>
<dbReference type="InterPro" id="IPR038765">
    <property type="entry name" value="Papain-like_cys_pep_sf"/>
</dbReference>
<dbReference type="STRING" id="4537.A0A0E0JRF1"/>
<feature type="region of interest" description="Disordered" evidence="4">
    <location>
        <begin position="36"/>
        <end position="59"/>
    </location>
</feature>
<evidence type="ECO:0000256" key="1">
    <source>
        <dbReference type="ARBA" id="ARBA00005234"/>
    </source>
</evidence>
<dbReference type="AlphaFoldDB" id="A0A0E0JRF1"/>
<dbReference type="Proteomes" id="UP000026962">
    <property type="component" value="Chromosome 1"/>
</dbReference>
<dbReference type="SUPFAM" id="SSF54001">
    <property type="entry name" value="Cysteine proteinases"/>
    <property type="match status" value="1"/>
</dbReference>
<evidence type="ECO:0000256" key="4">
    <source>
        <dbReference type="SAM" id="MobiDB-lite"/>
    </source>
</evidence>
<protein>
    <recommendedName>
        <fullName evidence="5">Ubiquitin-like protease family profile domain-containing protein</fullName>
    </recommendedName>
</protein>
<dbReference type="Pfam" id="PF02902">
    <property type="entry name" value="Peptidase_C48"/>
    <property type="match status" value="1"/>
</dbReference>
<name>A0A0E0JRF1_ORYPU</name>
<evidence type="ECO:0000313" key="6">
    <source>
        <dbReference type="EnsemblPlants" id="OPUNC01G37120.1"/>
    </source>
</evidence>
<evidence type="ECO:0000313" key="7">
    <source>
        <dbReference type="Proteomes" id="UP000026962"/>
    </source>
</evidence>
<keyword evidence="7" id="KW-1185">Reference proteome</keyword>
<organism evidence="6">
    <name type="scientific">Oryza punctata</name>
    <name type="common">Red rice</name>
    <dbReference type="NCBI Taxonomy" id="4537"/>
    <lineage>
        <taxon>Eukaryota</taxon>
        <taxon>Viridiplantae</taxon>
        <taxon>Streptophyta</taxon>
        <taxon>Embryophyta</taxon>
        <taxon>Tracheophyta</taxon>
        <taxon>Spermatophyta</taxon>
        <taxon>Magnoliopsida</taxon>
        <taxon>Liliopsida</taxon>
        <taxon>Poales</taxon>
        <taxon>Poaceae</taxon>
        <taxon>BOP clade</taxon>
        <taxon>Oryzoideae</taxon>
        <taxon>Oryzeae</taxon>
        <taxon>Oryzinae</taxon>
        <taxon>Oryza</taxon>
    </lineage>
</organism>